<accession>A0A6M1L5S9</accession>
<dbReference type="PANTHER" id="PTHR45569:SF1">
    <property type="entry name" value="SENSOR PROTEIN KDPD"/>
    <property type="match status" value="1"/>
</dbReference>
<dbReference type="PROSITE" id="PS50109">
    <property type="entry name" value="HIS_KIN"/>
    <property type="match status" value="1"/>
</dbReference>
<dbReference type="InterPro" id="IPR003594">
    <property type="entry name" value="HATPase_dom"/>
</dbReference>
<keyword evidence="7" id="KW-1185">Reference proteome</keyword>
<name>A0A6M1L5S9_9ACTN</name>
<dbReference type="EMBL" id="SAIY01000003">
    <property type="protein sequence ID" value="NGM13054.1"/>
    <property type="molecule type" value="Genomic_DNA"/>
</dbReference>
<protein>
    <recommendedName>
        <fullName evidence="3">histidine kinase</fullName>
        <ecNumber evidence="3">2.7.13.3</ecNumber>
    </recommendedName>
</protein>
<organism evidence="6 7">
    <name type="scientific">Verrucosispora sioxanthis</name>
    <dbReference type="NCBI Taxonomy" id="2499994"/>
    <lineage>
        <taxon>Bacteria</taxon>
        <taxon>Bacillati</taxon>
        <taxon>Actinomycetota</taxon>
        <taxon>Actinomycetes</taxon>
        <taxon>Micromonosporales</taxon>
        <taxon>Micromonosporaceae</taxon>
        <taxon>Micromonospora</taxon>
    </lineage>
</organism>
<dbReference type="AlphaFoldDB" id="A0A6M1L5S9"/>
<gene>
    <name evidence="6" type="ORF">ENC19_10480</name>
</gene>
<dbReference type="GO" id="GO:0005886">
    <property type="term" value="C:plasma membrane"/>
    <property type="evidence" value="ECO:0007669"/>
    <property type="project" value="UniProtKB-SubCell"/>
</dbReference>
<reference evidence="6 7" key="1">
    <citation type="submission" date="2020-02" db="EMBL/GenBank/DDBJ databases">
        <title>Draft Genome Sequence of Verrucosispora sp. Strain CWR15, Isolated from Gulf of Mexico Sponge.</title>
        <authorList>
            <person name="Kennedy S.J."/>
            <person name="Cella E."/>
            <person name="Azarian T."/>
            <person name="Baker B.J."/>
            <person name="Shaw L.N."/>
        </authorList>
    </citation>
    <scope>NUCLEOTIDE SEQUENCE [LARGE SCALE GENOMIC DNA]</scope>
    <source>
        <strain evidence="6 7">CWR15</strain>
    </source>
</reference>
<dbReference type="SUPFAM" id="SSF55874">
    <property type="entry name" value="ATPase domain of HSP90 chaperone/DNA topoisomerase II/histidine kinase"/>
    <property type="match status" value="1"/>
</dbReference>
<comment type="subcellular location">
    <subcellularLocation>
        <location evidence="2">Cell membrane</location>
    </subcellularLocation>
</comment>
<dbReference type="Gene3D" id="3.30.565.10">
    <property type="entry name" value="Histidine kinase-like ATPase, C-terminal domain"/>
    <property type="match status" value="1"/>
</dbReference>
<dbReference type="SMART" id="SM00387">
    <property type="entry name" value="HATPase_c"/>
    <property type="match status" value="1"/>
</dbReference>
<dbReference type="GO" id="GO:0000155">
    <property type="term" value="F:phosphorelay sensor kinase activity"/>
    <property type="evidence" value="ECO:0007669"/>
    <property type="project" value="InterPro"/>
</dbReference>
<feature type="domain" description="Histidine kinase" evidence="5">
    <location>
        <begin position="35"/>
        <end position="239"/>
    </location>
</feature>
<dbReference type="EC" id="2.7.13.3" evidence="3"/>
<dbReference type="RefSeq" id="WP_164446994.1">
    <property type="nucleotide sequence ID" value="NZ_SAIY01000003.1"/>
</dbReference>
<dbReference type="InterPro" id="IPR005467">
    <property type="entry name" value="His_kinase_dom"/>
</dbReference>
<evidence type="ECO:0000256" key="4">
    <source>
        <dbReference type="ARBA" id="ARBA00022777"/>
    </source>
</evidence>
<comment type="catalytic activity">
    <reaction evidence="1">
        <text>ATP + protein L-histidine = ADP + protein N-phospho-L-histidine.</text>
        <dbReference type="EC" id="2.7.13.3"/>
    </reaction>
</comment>
<dbReference type="SUPFAM" id="SSF47384">
    <property type="entry name" value="Homodimeric domain of signal transducing histidine kinase"/>
    <property type="match status" value="1"/>
</dbReference>
<evidence type="ECO:0000259" key="5">
    <source>
        <dbReference type="PROSITE" id="PS50109"/>
    </source>
</evidence>
<dbReference type="Proteomes" id="UP000478148">
    <property type="component" value="Unassembled WGS sequence"/>
</dbReference>
<dbReference type="InterPro" id="IPR036097">
    <property type="entry name" value="HisK_dim/P_sf"/>
</dbReference>
<dbReference type="Pfam" id="PF02518">
    <property type="entry name" value="HATPase_c"/>
    <property type="match status" value="1"/>
</dbReference>
<keyword evidence="4 6" id="KW-0808">Transferase</keyword>
<dbReference type="CDD" id="cd00082">
    <property type="entry name" value="HisKA"/>
    <property type="match status" value="1"/>
</dbReference>
<dbReference type="PANTHER" id="PTHR45569">
    <property type="entry name" value="SENSOR PROTEIN KDPD"/>
    <property type="match status" value="1"/>
</dbReference>
<evidence type="ECO:0000313" key="6">
    <source>
        <dbReference type="EMBL" id="NGM13054.1"/>
    </source>
</evidence>
<evidence type="ECO:0000256" key="1">
    <source>
        <dbReference type="ARBA" id="ARBA00000085"/>
    </source>
</evidence>
<comment type="caution">
    <text evidence="6">The sequence shown here is derived from an EMBL/GenBank/DDBJ whole genome shotgun (WGS) entry which is preliminary data.</text>
</comment>
<dbReference type="InterPro" id="IPR036890">
    <property type="entry name" value="HATPase_C_sf"/>
</dbReference>
<evidence type="ECO:0000256" key="2">
    <source>
        <dbReference type="ARBA" id="ARBA00004236"/>
    </source>
</evidence>
<evidence type="ECO:0000313" key="7">
    <source>
        <dbReference type="Proteomes" id="UP000478148"/>
    </source>
</evidence>
<evidence type="ECO:0000256" key="3">
    <source>
        <dbReference type="ARBA" id="ARBA00012438"/>
    </source>
</evidence>
<dbReference type="Pfam" id="PF00512">
    <property type="entry name" value="HisKA"/>
    <property type="match status" value="1"/>
</dbReference>
<sequence length="241" mass="25537">MRGRYLGRLREALRRTDVPAGGARAAGSGDLLLRVLCHELRTPVTSLTSLTRALADETSPLTGEQRRAISALARDHAAYLQNLLTEAATSVSALTLMAGRNDHAVPLATILPAVAILVPAERRRVRVTREAARCAVSAGRTRQMVGNLVENALRHGPAAGRVGIHAVCRGADLSISVLDEGRVADPLIEALRRPAPAVGMSGLGLWIVRQLVAVDGGQVRLHRLRPTGVAVEVLLPARQAG</sequence>
<keyword evidence="4 6" id="KW-0418">Kinase</keyword>
<dbReference type="InterPro" id="IPR052023">
    <property type="entry name" value="Histidine_kinase_KdpD"/>
</dbReference>
<dbReference type="InterPro" id="IPR003661">
    <property type="entry name" value="HisK_dim/P_dom"/>
</dbReference>
<proteinExistence type="predicted"/>